<organism evidence="1 2">
    <name type="scientific">Hyalomma asiaticum</name>
    <name type="common">Tick</name>
    <dbReference type="NCBI Taxonomy" id="266040"/>
    <lineage>
        <taxon>Eukaryota</taxon>
        <taxon>Metazoa</taxon>
        <taxon>Ecdysozoa</taxon>
        <taxon>Arthropoda</taxon>
        <taxon>Chelicerata</taxon>
        <taxon>Arachnida</taxon>
        <taxon>Acari</taxon>
        <taxon>Parasitiformes</taxon>
        <taxon>Ixodida</taxon>
        <taxon>Ixodoidea</taxon>
        <taxon>Ixodidae</taxon>
        <taxon>Hyalomminae</taxon>
        <taxon>Hyalomma</taxon>
    </lineage>
</organism>
<evidence type="ECO:0000313" key="2">
    <source>
        <dbReference type="Proteomes" id="UP000821845"/>
    </source>
</evidence>
<sequence length="371" mass="39885">MLSQAMSSAGLLDQLSRVLERLRTERLAPCPKKDEFALTLQPLGDQLLSAFLLLMEVHDDLSGACVYMRVQQAQLPPQAAPTSQPVEAANGHFVAGFPVPENCTFPPGTPSAANGFSCQYQRHSHAPTSDTVKQAAYLAPANSQVAAVAARGSFPAQESCTFLALTPPAEGRESLLNHHEPARNPTEASTNAPVNSSFVHTNVCTDVYTIAAPPAAVVPSSTSTASGGSCPRKSTAKRVSSRKKTPPSQGLEPRNIKAVRNATERRRVGTINEGFKKLLNRLPPSYRAKRPTKLSILHGAYQCIEHLQDALAKARNDAGVAAAQPINMAPVAEPRQPMDHRRWANQENVSPGSHQGTPNFIYAQNPSYYAT</sequence>
<gene>
    <name evidence="1" type="ORF">HPB50_022137</name>
</gene>
<reference evidence="1" key="1">
    <citation type="submission" date="2020-05" db="EMBL/GenBank/DDBJ databases">
        <title>Large-scale comparative analyses of tick genomes elucidate their genetic diversity and vector capacities.</title>
        <authorList>
            <person name="Jia N."/>
            <person name="Wang J."/>
            <person name="Shi W."/>
            <person name="Du L."/>
            <person name="Sun Y."/>
            <person name="Zhan W."/>
            <person name="Jiang J."/>
            <person name="Wang Q."/>
            <person name="Zhang B."/>
            <person name="Ji P."/>
            <person name="Sakyi L.B."/>
            <person name="Cui X."/>
            <person name="Yuan T."/>
            <person name="Jiang B."/>
            <person name="Yang W."/>
            <person name="Lam T.T.-Y."/>
            <person name="Chang Q."/>
            <person name="Ding S."/>
            <person name="Wang X."/>
            <person name="Zhu J."/>
            <person name="Ruan X."/>
            <person name="Zhao L."/>
            <person name="Wei J."/>
            <person name="Que T."/>
            <person name="Du C."/>
            <person name="Cheng J."/>
            <person name="Dai P."/>
            <person name="Han X."/>
            <person name="Huang E."/>
            <person name="Gao Y."/>
            <person name="Liu J."/>
            <person name="Shao H."/>
            <person name="Ye R."/>
            <person name="Li L."/>
            <person name="Wei W."/>
            <person name="Wang X."/>
            <person name="Wang C."/>
            <person name="Yang T."/>
            <person name="Huo Q."/>
            <person name="Li W."/>
            <person name="Guo W."/>
            <person name="Chen H."/>
            <person name="Zhou L."/>
            <person name="Ni X."/>
            <person name="Tian J."/>
            <person name="Zhou Y."/>
            <person name="Sheng Y."/>
            <person name="Liu T."/>
            <person name="Pan Y."/>
            <person name="Xia L."/>
            <person name="Li J."/>
            <person name="Zhao F."/>
            <person name="Cao W."/>
        </authorList>
    </citation>
    <scope>NUCLEOTIDE SEQUENCE</scope>
    <source>
        <strain evidence="1">Hyas-2018</strain>
    </source>
</reference>
<protein>
    <submittedName>
        <fullName evidence="1">Uncharacterized protein</fullName>
    </submittedName>
</protein>
<dbReference type="EMBL" id="CM023488">
    <property type="protein sequence ID" value="KAH6924694.1"/>
    <property type="molecule type" value="Genomic_DNA"/>
</dbReference>
<comment type="caution">
    <text evidence="1">The sequence shown here is derived from an EMBL/GenBank/DDBJ whole genome shotgun (WGS) entry which is preliminary data.</text>
</comment>
<keyword evidence="2" id="KW-1185">Reference proteome</keyword>
<accession>A0ACB7RTC0</accession>
<dbReference type="Proteomes" id="UP000821845">
    <property type="component" value="Chromosome 8"/>
</dbReference>
<name>A0ACB7RTC0_HYAAI</name>
<evidence type="ECO:0000313" key="1">
    <source>
        <dbReference type="EMBL" id="KAH6924694.1"/>
    </source>
</evidence>
<proteinExistence type="predicted"/>